<dbReference type="RefSeq" id="XP_022293021.1">
    <property type="nucleotide sequence ID" value="XM_022437313.1"/>
</dbReference>
<keyword evidence="4" id="KW-1185">Reference proteome</keyword>
<evidence type="ECO:0000313" key="4">
    <source>
        <dbReference type="Proteomes" id="UP000694844"/>
    </source>
</evidence>
<name>A0A8B8APQ2_CRAVI</name>
<dbReference type="AlphaFoldDB" id="A0A8B8APQ2"/>
<protein>
    <recommendedName>
        <fullName evidence="2">Protein MIX23</fullName>
    </recommendedName>
    <alternativeName>
        <fullName evidence="3">Coiled-coil domain-containing protein 58</fullName>
    </alternativeName>
</protein>
<dbReference type="PANTHER" id="PTHR31905">
    <property type="entry name" value="COILED-COIL DOMAIN-CONTAINING PROTEIN 58"/>
    <property type="match status" value="1"/>
</dbReference>
<dbReference type="Proteomes" id="UP000694844">
    <property type="component" value="Chromosome 7"/>
</dbReference>
<dbReference type="InterPro" id="IPR019171">
    <property type="entry name" value="MIX23"/>
</dbReference>
<sequence>MAAAGGKHEIDLTCDLCDDFFAFQEQLKKHRLVDDRIMNTLNSSLPTISFPADRTSKCEDLYKELSKEYDKREKAIKSCVSLLSKKVNAIREERQENMDDIDLIKKLRKEQTKLRLMQQELSVEEVVKDTSLKAFHERCRQYYKPPTSPPV</sequence>
<evidence type="ECO:0000256" key="1">
    <source>
        <dbReference type="ARBA" id="ARBA00024204"/>
    </source>
</evidence>
<evidence type="ECO:0000256" key="3">
    <source>
        <dbReference type="ARBA" id="ARBA00030733"/>
    </source>
</evidence>
<comment type="similarity">
    <text evidence="1">Belongs to the MIX23 family.</text>
</comment>
<reference evidence="5" key="1">
    <citation type="submission" date="2025-08" db="UniProtKB">
        <authorList>
            <consortium name="RefSeq"/>
        </authorList>
    </citation>
    <scope>IDENTIFICATION</scope>
    <source>
        <tissue evidence="5">Whole sample</tissue>
    </source>
</reference>
<gene>
    <name evidence="5" type="primary">LOC111103813</name>
</gene>
<dbReference type="PANTHER" id="PTHR31905:SF2">
    <property type="entry name" value="PROTEIN MIX23"/>
    <property type="match status" value="1"/>
</dbReference>
<dbReference type="KEGG" id="cvn:111103813"/>
<organism evidence="4 5">
    <name type="scientific">Crassostrea virginica</name>
    <name type="common">Eastern oyster</name>
    <dbReference type="NCBI Taxonomy" id="6565"/>
    <lineage>
        <taxon>Eukaryota</taxon>
        <taxon>Metazoa</taxon>
        <taxon>Spiralia</taxon>
        <taxon>Lophotrochozoa</taxon>
        <taxon>Mollusca</taxon>
        <taxon>Bivalvia</taxon>
        <taxon>Autobranchia</taxon>
        <taxon>Pteriomorphia</taxon>
        <taxon>Ostreida</taxon>
        <taxon>Ostreoidea</taxon>
        <taxon>Ostreidae</taxon>
        <taxon>Crassostrea</taxon>
    </lineage>
</organism>
<evidence type="ECO:0000313" key="5">
    <source>
        <dbReference type="RefSeq" id="XP_022293021.1"/>
    </source>
</evidence>
<proteinExistence type="inferred from homology"/>
<dbReference type="Pfam" id="PF09774">
    <property type="entry name" value="MIX23"/>
    <property type="match status" value="1"/>
</dbReference>
<evidence type="ECO:0000256" key="2">
    <source>
        <dbReference type="ARBA" id="ARBA00024228"/>
    </source>
</evidence>
<dbReference type="OrthoDB" id="5593818at2759"/>
<accession>A0A8B8APQ2</accession>
<dbReference type="GO" id="GO:0005758">
    <property type="term" value="C:mitochondrial intermembrane space"/>
    <property type="evidence" value="ECO:0007669"/>
    <property type="project" value="InterPro"/>
</dbReference>
<dbReference type="GeneID" id="111103813"/>